<accession>G8A2J9</accession>
<evidence type="ECO:0000313" key="2">
    <source>
        <dbReference type="EnsemblPlants" id="KEH27097"/>
    </source>
</evidence>
<keyword evidence="1" id="KW-0645">Protease</keyword>
<evidence type="ECO:0000313" key="1">
    <source>
        <dbReference type="EMBL" id="KEH27097.1"/>
    </source>
</evidence>
<evidence type="ECO:0000313" key="3">
    <source>
        <dbReference type="Proteomes" id="UP000002051"/>
    </source>
</evidence>
<reference evidence="1 3" key="1">
    <citation type="journal article" date="2011" name="Nature">
        <title>The Medicago genome provides insight into the evolution of rhizobial symbioses.</title>
        <authorList>
            <person name="Young N.D."/>
            <person name="Debelle F."/>
            <person name="Oldroyd G.E."/>
            <person name="Geurts R."/>
            <person name="Cannon S.B."/>
            <person name="Udvardi M.K."/>
            <person name="Benedito V.A."/>
            <person name="Mayer K.F."/>
            <person name="Gouzy J."/>
            <person name="Schoof H."/>
            <person name="Van de Peer Y."/>
            <person name="Proost S."/>
            <person name="Cook D.R."/>
            <person name="Meyers B.C."/>
            <person name="Spannagl M."/>
            <person name="Cheung F."/>
            <person name="De Mita S."/>
            <person name="Krishnakumar V."/>
            <person name="Gundlach H."/>
            <person name="Zhou S."/>
            <person name="Mudge J."/>
            <person name="Bharti A.K."/>
            <person name="Murray J.D."/>
            <person name="Naoumkina M.A."/>
            <person name="Rosen B."/>
            <person name="Silverstein K.A."/>
            <person name="Tang H."/>
            <person name="Rombauts S."/>
            <person name="Zhao P.X."/>
            <person name="Zhou P."/>
            <person name="Barbe V."/>
            <person name="Bardou P."/>
            <person name="Bechner M."/>
            <person name="Bellec A."/>
            <person name="Berger A."/>
            <person name="Berges H."/>
            <person name="Bidwell S."/>
            <person name="Bisseling T."/>
            <person name="Choisne N."/>
            <person name="Couloux A."/>
            <person name="Denny R."/>
            <person name="Deshpande S."/>
            <person name="Dai X."/>
            <person name="Doyle J.J."/>
            <person name="Dudez A.M."/>
            <person name="Farmer A.D."/>
            <person name="Fouteau S."/>
            <person name="Franken C."/>
            <person name="Gibelin C."/>
            <person name="Gish J."/>
            <person name="Goldstein S."/>
            <person name="Gonzalez A.J."/>
            <person name="Green P.J."/>
            <person name="Hallab A."/>
            <person name="Hartog M."/>
            <person name="Hua A."/>
            <person name="Humphray S.J."/>
            <person name="Jeong D.H."/>
            <person name="Jing Y."/>
            <person name="Jocker A."/>
            <person name="Kenton S.M."/>
            <person name="Kim D.J."/>
            <person name="Klee K."/>
            <person name="Lai H."/>
            <person name="Lang C."/>
            <person name="Lin S."/>
            <person name="Macmil S.L."/>
            <person name="Magdelenat G."/>
            <person name="Matthews L."/>
            <person name="McCorrison J."/>
            <person name="Monaghan E.L."/>
            <person name="Mun J.H."/>
            <person name="Najar F.Z."/>
            <person name="Nicholson C."/>
            <person name="Noirot C."/>
            <person name="O'Bleness M."/>
            <person name="Paule C.R."/>
            <person name="Poulain J."/>
            <person name="Prion F."/>
            <person name="Qin B."/>
            <person name="Qu C."/>
            <person name="Retzel E.F."/>
            <person name="Riddle C."/>
            <person name="Sallet E."/>
            <person name="Samain S."/>
            <person name="Samson N."/>
            <person name="Sanders I."/>
            <person name="Saurat O."/>
            <person name="Scarpelli C."/>
            <person name="Schiex T."/>
            <person name="Segurens B."/>
            <person name="Severin A.J."/>
            <person name="Sherrier D.J."/>
            <person name="Shi R."/>
            <person name="Sims S."/>
            <person name="Singer S.R."/>
            <person name="Sinharoy S."/>
            <person name="Sterck L."/>
            <person name="Viollet A."/>
            <person name="Wang B.B."/>
            <person name="Wang K."/>
            <person name="Wang M."/>
            <person name="Wang X."/>
            <person name="Warfsmann J."/>
            <person name="Weissenbach J."/>
            <person name="White D.D."/>
            <person name="White J.D."/>
            <person name="Wiley G.B."/>
            <person name="Wincker P."/>
            <person name="Xing Y."/>
            <person name="Yang L."/>
            <person name="Yao Z."/>
            <person name="Ying F."/>
            <person name="Zhai J."/>
            <person name="Zhou L."/>
            <person name="Zuber A."/>
            <person name="Denarie J."/>
            <person name="Dixon R.A."/>
            <person name="May G.D."/>
            <person name="Schwartz D.C."/>
            <person name="Rogers J."/>
            <person name="Quetier F."/>
            <person name="Town C.D."/>
            <person name="Roe B.A."/>
        </authorList>
    </citation>
    <scope>NUCLEOTIDE SEQUENCE [LARGE SCALE GENOMIC DNA]</scope>
    <source>
        <strain evidence="1">A17</strain>
        <strain evidence="2 3">cv. Jemalong A17</strain>
    </source>
</reference>
<name>G8A2J9_MEDTR</name>
<keyword evidence="1" id="KW-0378">Hydrolase</keyword>
<dbReference type="EMBL" id="CM001222">
    <property type="protein sequence ID" value="KEH27097.1"/>
    <property type="molecule type" value="Genomic_DNA"/>
</dbReference>
<dbReference type="GO" id="GO:0008233">
    <property type="term" value="F:peptidase activity"/>
    <property type="evidence" value="ECO:0007669"/>
    <property type="project" value="UniProtKB-KW"/>
</dbReference>
<reference evidence="2" key="3">
    <citation type="submission" date="2015-04" db="UniProtKB">
        <authorList>
            <consortium name="EnsemblPlants"/>
        </authorList>
    </citation>
    <scope>IDENTIFICATION</scope>
    <source>
        <strain evidence="2">cv. Jemalong A17</strain>
    </source>
</reference>
<dbReference type="eggNOG" id="KOG0840">
    <property type="taxonomic scope" value="Eukaryota"/>
</dbReference>
<keyword evidence="3" id="KW-1185">Reference proteome</keyword>
<dbReference type="PaxDb" id="3880-AES85687"/>
<sequence>MYNNLWHTEAIRFSRGTAWEQPPQDLASYLYKNRIVYLGMFLYLQFDDEKNPFIL</sequence>
<reference evidence="1 3" key="2">
    <citation type="journal article" date="2014" name="BMC Genomics">
        <title>An improved genome release (version Mt4.0) for the model legume Medicago truncatula.</title>
        <authorList>
            <person name="Tang H."/>
            <person name="Krishnakumar V."/>
            <person name="Bidwell S."/>
            <person name="Rosen B."/>
            <person name="Chan A."/>
            <person name="Zhou S."/>
            <person name="Gentzbittel L."/>
            <person name="Childs K.L."/>
            <person name="Yandell M."/>
            <person name="Gundlach H."/>
            <person name="Mayer K.F."/>
            <person name="Schwartz D.C."/>
            <person name="Town C.D."/>
        </authorList>
    </citation>
    <scope>GENOME REANNOTATION</scope>
    <source>
        <strain evidence="1">A17</strain>
        <strain evidence="2 3">cv. Jemalong A17</strain>
    </source>
</reference>
<dbReference type="Proteomes" id="UP000002051">
    <property type="component" value="Chromosome 6"/>
</dbReference>
<gene>
    <name evidence="1" type="ordered locus">MTR_6g086515</name>
</gene>
<proteinExistence type="predicted"/>
<dbReference type="AlphaFoldDB" id="G8A2J9"/>
<dbReference type="GO" id="GO:0006508">
    <property type="term" value="P:proteolysis"/>
    <property type="evidence" value="ECO:0007669"/>
    <property type="project" value="UniProtKB-KW"/>
</dbReference>
<dbReference type="STRING" id="3880.G8A2J9"/>
<organism evidence="1 3">
    <name type="scientific">Medicago truncatula</name>
    <name type="common">Barrel medic</name>
    <name type="synonym">Medicago tribuloides</name>
    <dbReference type="NCBI Taxonomy" id="3880"/>
    <lineage>
        <taxon>Eukaryota</taxon>
        <taxon>Viridiplantae</taxon>
        <taxon>Streptophyta</taxon>
        <taxon>Embryophyta</taxon>
        <taxon>Tracheophyta</taxon>
        <taxon>Spermatophyta</taxon>
        <taxon>Magnoliopsida</taxon>
        <taxon>eudicotyledons</taxon>
        <taxon>Gunneridae</taxon>
        <taxon>Pentapetalae</taxon>
        <taxon>rosids</taxon>
        <taxon>fabids</taxon>
        <taxon>Fabales</taxon>
        <taxon>Fabaceae</taxon>
        <taxon>Papilionoideae</taxon>
        <taxon>50 kb inversion clade</taxon>
        <taxon>NPAAA clade</taxon>
        <taxon>Hologalegina</taxon>
        <taxon>IRL clade</taxon>
        <taxon>Trifolieae</taxon>
        <taxon>Medicago</taxon>
    </lineage>
</organism>
<protein>
    <submittedName>
        <fullName evidence="1">ATP-dependent Clp protease proteolytic subunit, putative</fullName>
    </submittedName>
</protein>
<dbReference type="HOGENOM" id="CLU_3035424_0_0_1"/>
<dbReference type="EnsemblPlants" id="KEH27097">
    <property type="protein sequence ID" value="KEH27097"/>
    <property type="gene ID" value="MTR_6g086515"/>
</dbReference>